<dbReference type="InterPro" id="IPR029063">
    <property type="entry name" value="SAM-dependent_MTases_sf"/>
</dbReference>
<dbReference type="Gene3D" id="3.40.50.150">
    <property type="entry name" value="Vaccinia Virus protein VP39"/>
    <property type="match status" value="1"/>
</dbReference>
<dbReference type="GO" id="GO:0032259">
    <property type="term" value="P:methylation"/>
    <property type="evidence" value="ECO:0007669"/>
    <property type="project" value="UniProtKB-KW"/>
</dbReference>
<dbReference type="SUPFAM" id="SSF53335">
    <property type="entry name" value="S-adenosyl-L-methionine-dependent methyltransferases"/>
    <property type="match status" value="1"/>
</dbReference>
<evidence type="ECO:0000313" key="3">
    <source>
        <dbReference type="EMBL" id="SOX52161.1"/>
    </source>
</evidence>
<dbReference type="InterPro" id="IPR013216">
    <property type="entry name" value="Methyltransf_11"/>
</dbReference>
<dbReference type="GO" id="GO:0008757">
    <property type="term" value="F:S-adenosylmethionine-dependent methyltransferase activity"/>
    <property type="evidence" value="ECO:0007669"/>
    <property type="project" value="InterPro"/>
</dbReference>
<keyword evidence="1" id="KW-0472">Membrane</keyword>
<dbReference type="Proteomes" id="UP000236318">
    <property type="component" value="Unassembled WGS sequence"/>
</dbReference>
<sequence>VAADMALARRHRGEYGYDGSFHNVSPVAQVAGVAGISAALFAGAAVALARGNRLAAVLGAASAVEVLATAASYIYATRSGKFVVWERILDELGLQGDETVLDLGCGRGAVLLAAAKRVPRGRAIGVDLWRADQTKNSQQSTLSNADLESVADRVEVRTADMTALPLADESVDAIVSSLAIHNIATHEGRRKALQEAIRVLRPGGRLAIADLWETNRHAGYLRRLGWHDVRRRNLGWRMWYGGPWVATRVVTATKPGRLPTQDLAVVDE</sequence>
<organism evidence="3 4">
    <name type="scientific">Mycobacterium ahvazicum</name>
    <dbReference type="NCBI Taxonomy" id="1964395"/>
    <lineage>
        <taxon>Bacteria</taxon>
        <taxon>Bacillati</taxon>
        <taxon>Actinomycetota</taxon>
        <taxon>Actinomycetes</taxon>
        <taxon>Mycobacteriales</taxon>
        <taxon>Mycobacteriaceae</taxon>
        <taxon>Mycobacterium</taxon>
        <taxon>Mycobacterium simiae complex</taxon>
    </lineage>
</organism>
<comment type="caution">
    <text evidence="3">The sequence shown here is derived from an EMBL/GenBank/DDBJ whole genome shotgun (WGS) entry which is preliminary data.</text>
</comment>
<evidence type="ECO:0000313" key="4">
    <source>
        <dbReference type="Proteomes" id="UP000236318"/>
    </source>
</evidence>
<evidence type="ECO:0000256" key="1">
    <source>
        <dbReference type="SAM" id="Phobius"/>
    </source>
</evidence>
<dbReference type="PANTHER" id="PTHR45277:SF1">
    <property type="entry name" value="EXPRESSED PROTEIN"/>
    <property type="match status" value="1"/>
</dbReference>
<feature type="non-terminal residue" evidence="3">
    <location>
        <position position="1"/>
    </location>
</feature>
<keyword evidence="1" id="KW-1133">Transmembrane helix</keyword>
<keyword evidence="3" id="KW-0808">Transferase</keyword>
<feature type="transmembrane region" description="Helical" evidence="1">
    <location>
        <begin position="27"/>
        <end position="48"/>
    </location>
</feature>
<keyword evidence="1" id="KW-0812">Transmembrane</keyword>
<dbReference type="EMBL" id="FXEG02000002">
    <property type="protein sequence ID" value="SOX52161.1"/>
    <property type="molecule type" value="Genomic_DNA"/>
</dbReference>
<keyword evidence="3" id="KW-0489">Methyltransferase</keyword>
<gene>
    <name evidence="3" type="ORF">MAAFP003_824</name>
</gene>
<name>A0A2K4Y5U7_9MYCO</name>
<keyword evidence="4" id="KW-1185">Reference proteome</keyword>
<feature type="transmembrane region" description="Helical" evidence="1">
    <location>
        <begin position="55"/>
        <end position="76"/>
    </location>
</feature>
<reference evidence="3" key="1">
    <citation type="submission" date="2018-01" db="EMBL/GenBank/DDBJ databases">
        <authorList>
            <consortium name="Urmite Genomes"/>
        </authorList>
    </citation>
    <scope>NUCLEOTIDE SEQUENCE [LARGE SCALE GENOMIC DNA]</scope>
    <source>
        <strain evidence="3">AFP003</strain>
    </source>
</reference>
<evidence type="ECO:0000259" key="2">
    <source>
        <dbReference type="Pfam" id="PF08241"/>
    </source>
</evidence>
<feature type="domain" description="Methyltransferase type 11" evidence="2">
    <location>
        <begin position="101"/>
        <end position="208"/>
    </location>
</feature>
<dbReference type="CDD" id="cd02440">
    <property type="entry name" value="AdoMet_MTases"/>
    <property type="match status" value="1"/>
</dbReference>
<dbReference type="Pfam" id="PF08241">
    <property type="entry name" value="Methyltransf_11"/>
    <property type="match status" value="1"/>
</dbReference>
<protein>
    <submittedName>
        <fullName evidence="3">Class I SAM-dependent methyltransferase</fullName>
    </submittedName>
</protein>
<dbReference type="AlphaFoldDB" id="A0A2K4Y5U7"/>
<proteinExistence type="predicted"/>
<accession>A0A2K4Y5U7</accession>
<dbReference type="PANTHER" id="PTHR45277">
    <property type="entry name" value="EXPRESSED PROTEIN"/>
    <property type="match status" value="1"/>
</dbReference>